<accession>A0AAN7HI91</accession>
<keyword evidence="3" id="KW-1185">Reference proteome</keyword>
<name>A0AAN7HI91_9PEZI</name>
<evidence type="ECO:0000259" key="1">
    <source>
        <dbReference type="Pfam" id="PF07883"/>
    </source>
</evidence>
<organism evidence="2 3">
    <name type="scientific">Corynascus novoguineensis</name>
    <dbReference type="NCBI Taxonomy" id="1126955"/>
    <lineage>
        <taxon>Eukaryota</taxon>
        <taxon>Fungi</taxon>
        <taxon>Dikarya</taxon>
        <taxon>Ascomycota</taxon>
        <taxon>Pezizomycotina</taxon>
        <taxon>Sordariomycetes</taxon>
        <taxon>Sordariomycetidae</taxon>
        <taxon>Sordariales</taxon>
        <taxon>Chaetomiaceae</taxon>
        <taxon>Corynascus</taxon>
    </lineage>
</organism>
<dbReference type="InterPro" id="IPR013096">
    <property type="entry name" value="Cupin_2"/>
</dbReference>
<reference evidence="2" key="2">
    <citation type="submission" date="2023-05" db="EMBL/GenBank/DDBJ databases">
        <authorList>
            <consortium name="Lawrence Berkeley National Laboratory"/>
            <person name="Steindorff A."/>
            <person name="Hensen N."/>
            <person name="Bonometti L."/>
            <person name="Westerberg I."/>
            <person name="Brannstrom I.O."/>
            <person name="Guillou S."/>
            <person name="Cros-Aarteil S."/>
            <person name="Calhoun S."/>
            <person name="Haridas S."/>
            <person name="Kuo A."/>
            <person name="Mondo S."/>
            <person name="Pangilinan J."/>
            <person name="Riley R."/>
            <person name="Labutti K."/>
            <person name="Andreopoulos B."/>
            <person name="Lipzen A."/>
            <person name="Chen C."/>
            <person name="Yanf M."/>
            <person name="Daum C."/>
            <person name="Ng V."/>
            <person name="Clum A."/>
            <person name="Ohm R."/>
            <person name="Martin F."/>
            <person name="Silar P."/>
            <person name="Natvig D."/>
            <person name="Lalanne C."/>
            <person name="Gautier V."/>
            <person name="Ament-Velasquez S.L."/>
            <person name="Kruys A."/>
            <person name="Hutchinson M.I."/>
            <person name="Powell A.J."/>
            <person name="Barry K."/>
            <person name="Miller A.N."/>
            <person name="Grigoriev I.V."/>
            <person name="Debuchy R."/>
            <person name="Gladieux P."/>
            <person name="Thoren M.H."/>
            <person name="Johannesson H."/>
        </authorList>
    </citation>
    <scope>NUCLEOTIDE SEQUENCE</scope>
    <source>
        <strain evidence="2">CBS 359.72</strain>
    </source>
</reference>
<sequence length="166" mass="17875">MASLLPLIQDILPMILPASVTVTKAAEILPSESEKARAAEIGTSGVRVISRNAVVDKTDKMCTSILIVKPNSCSSVRHHGEQEAIIYAVSGKGSILSQPKGDDDDEPERHELEPGDFAFIPAWTEHQAVNNSEVDWHLVIIRSGGRPIEVNLTGWGGAESKEAAKQ</sequence>
<dbReference type="Pfam" id="PF07883">
    <property type="entry name" value="Cupin_2"/>
    <property type="match status" value="1"/>
</dbReference>
<dbReference type="InterPro" id="IPR014710">
    <property type="entry name" value="RmlC-like_jellyroll"/>
</dbReference>
<proteinExistence type="predicted"/>
<dbReference type="Gene3D" id="2.60.120.10">
    <property type="entry name" value="Jelly Rolls"/>
    <property type="match status" value="1"/>
</dbReference>
<reference evidence="2" key="1">
    <citation type="journal article" date="2023" name="Mol. Phylogenet. Evol.">
        <title>Genome-scale phylogeny and comparative genomics of the fungal order Sordariales.</title>
        <authorList>
            <person name="Hensen N."/>
            <person name="Bonometti L."/>
            <person name="Westerberg I."/>
            <person name="Brannstrom I.O."/>
            <person name="Guillou S."/>
            <person name="Cros-Aarteil S."/>
            <person name="Calhoun S."/>
            <person name="Haridas S."/>
            <person name="Kuo A."/>
            <person name="Mondo S."/>
            <person name="Pangilinan J."/>
            <person name="Riley R."/>
            <person name="LaButti K."/>
            <person name="Andreopoulos B."/>
            <person name="Lipzen A."/>
            <person name="Chen C."/>
            <person name="Yan M."/>
            <person name="Daum C."/>
            <person name="Ng V."/>
            <person name="Clum A."/>
            <person name="Steindorff A."/>
            <person name="Ohm R.A."/>
            <person name="Martin F."/>
            <person name="Silar P."/>
            <person name="Natvig D.O."/>
            <person name="Lalanne C."/>
            <person name="Gautier V."/>
            <person name="Ament-Velasquez S.L."/>
            <person name="Kruys A."/>
            <person name="Hutchinson M.I."/>
            <person name="Powell A.J."/>
            <person name="Barry K."/>
            <person name="Miller A.N."/>
            <person name="Grigoriev I.V."/>
            <person name="Debuchy R."/>
            <person name="Gladieux P."/>
            <person name="Hiltunen Thoren M."/>
            <person name="Johannesson H."/>
        </authorList>
    </citation>
    <scope>NUCLEOTIDE SEQUENCE</scope>
    <source>
        <strain evidence="2">CBS 359.72</strain>
    </source>
</reference>
<evidence type="ECO:0000313" key="3">
    <source>
        <dbReference type="Proteomes" id="UP001303647"/>
    </source>
</evidence>
<dbReference type="InterPro" id="IPR011051">
    <property type="entry name" value="RmlC_Cupin_sf"/>
</dbReference>
<dbReference type="AlphaFoldDB" id="A0AAN7HI91"/>
<dbReference type="EMBL" id="MU857671">
    <property type="protein sequence ID" value="KAK4246587.1"/>
    <property type="molecule type" value="Genomic_DNA"/>
</dbReference>
<dbReference type="SUPFAM" id="SSF51182">
    <property type="entry name" value="RmlC-like cupins"/>
    <property type="match status" value="1"/>
</dbReference>
<dbReference type="Proteomes" id="UP001303647">
    <property type="component" value="Unassembled WGS sequence"/>
</dbReference>
<comment type="caution">
    <text evidence="2">The sequence shown here is derived from an EMBL/GenBank/DDBJ whole genome shotgun (WGS) entry which is preliminary data.</text>
</comment>
<gene>
    <name evidence="2" type="ORF">C7999DRAFT_42008</name>
</gene>
<evidence type="ECO:0000313" key="2">
    <source>
        <dbReference type="EMBL" id="KAK4246587.1"/>
    </source>
</evidence>
<feature type="domain" description="Cupin type-2" evidence="1">
    <location>
        <begin position="66"/>
        <end position="139"/>
    </location>
</feature>
<protein>
    <submittedName>
        <fullName evidence="2">RmlC-like cupin domain-containing protein</fullName>
    </submittedName>
</protein>